<organism evidence="2 3">
    <name type="scientific">Corynebacterium poyangense</name>
    <dbReference type="NCBI Taxonomy" id="2684405"/>
    <lineage>
        <taxon>Bacteria</taxon>
        <taxon>Bacillati</taxon>
        <taxon>Actinomycetota</taxon>
        <taxon>Actinomycetes</taxon>
        <taxon>Mycobacteriales</taxon>
        <taxon>Corynebacteriaceae</taxon>
        <taxon>Corynebacterium</taxon>
    </lineage>
</organism>
<dbReference type="Pfam" id="PF21897">
    <property type="entry name" value="DUF6919"/>
    <property type="match status" value="1"/>
</dbReference>
<name>A0A7H0SNI7_9CORY</name>
<proteinExistence type="predicted"/>
<dbReference type="InterPro" id="IPR054212">
    <property type="entry name" value="DUF6919"/>
</dbReference>
<accession>A0A7H0SNI7</accession>
<keyword evidence="3" id="KW-1185">Reference proteome</keyword>
<dbReference type="KEGG" id="cpoy:GP475_05230"/>
<feature type="domain" description="DUF6919" evidence="1">
    <location>
        <begin position="5"/>
        <end position="158"/>
    </location>
</feature>
<evidence type="ECO:0000313" key="3">
    <source>
        <dbReference type="Proteomes" id="UP000516320"/>
    </source>
</evidence>
<protein>
    <recommendedName>
        <fullName evidence="1">DUF6919 domain-containing protein</fullName>
    </recommendedName>
</protein>
<evidence type="ECO:0000313" key="2">
    <source>
        <dbReference type="EMBL" id="QNQ90112.1"/>
    </source>
</evidence>
<sequence length="177" mass="19403">MTDCYVQGELDTSPEYLGPIDEETAPIANFLCFYNDFGYLTLSSQPGVPLDEEGYAQRAYVELMSPAESVYRLVSALSASHYVTIVRGAHEPQDSVMRVTIGNPSHTTSVGGVDENTIERLKNGNATLDQQLESCLYVTVVDPLWGTNMMWPDLCAAVRGATIPQRIGTMTDIPSFL</sequence>
<reference evidence="2 3" key="1">
    <citation type="submission" date="2019-12" db="EMBL/GenBank/DDBJ databases">
        <title>Corynebacterium sp. nov., isolated from feces of the Anser Albifrons in China.</title>
        <authorList>
            <person name="Liu Q."/>
        </authorList>
    </citation>
    <scope>NUCLEOTIDE SEQUENCE [LARGE SCALE GENOMIC DNA]</scope>
    <source>
        <strain evidence="2 3">4H37-19</strain>
    </source>
</reference>
<dbReference type="Proteomes" id="UP000516320">
    <property type="component" value="Chromosome"/>
</dbReference>
<dbReference type="EMBL" id="CP046884">
    <property type="protein sequence ID" value="QNQ90112.1"/>
    <property type="molecule type" value="Genomic_DNA"/>
</dbReference>
<dbReference type="AlphaFoldDB" id="A0A7H0SNI7"/>
<evidence type="ECO:0000259" key="1">
    <source>
        <dbReference type="Pfam" id="PF21897"/>
    </source>
</evidence>
<gene>
    <name evidence="2" type="ORF">GP475_05230</name>
</gene>